<sequence>MPSSLAAVFSDRRDVDRPIHWAAVREYTSTLGRVDSGTELTVDSGNATRPALITGRNVELFATLTGRRSQVGSIEEIFGDKGFGRLTPAFRSRRVGKRR</sequence>
<dbReference type="EMBL" id="LS398110">
    <property type="protein sequence ID" value="SPP93036.1"/>
    <property type="molecule type" value="Genomic_DNA"/>
</dbReference>
<accession>A0A2U3PV85</accession>
<name>A0A2U3PV85_9BRAD</name>
<dbReference type="AlphaFoldDB" id="A0A2U3PV85"/>
<dbReference type="KEGG" id="bvz:BRAD3257_1930"/>
<evidence type="ECO:0000313" key="2">
    <source>
        <dbReference type="Proteomes" id="UP000246085"/>
    </source>
</evidence>
<organism evidence="1 2">
    <name type="scientific">Bradyrhizobium vignae</name>
    <dbReference type="NCBI Taxonomy" id="1549949"/>
    <lineage>
        <taxon>Bacteria</taxon>
        <taxon>Pseudomonadati</taxon>
        <taxon>Pseudomonadota</taxon>
        <taxon>Alphaproteobacteria</taxon>
        <taxon>Hyphomicrobiales</taxon>
        <taxon>Nitrobacteraceae</taxon>
        <taxon>Bradyrhizobium</taxon>
    </lineage>
</organism>
<dbReference type="Proteomes" id="UP000246085">
    <property type="component" value="Chromosome BRAD3257"/>
</dbReference>
<gene>
    <name evidence="1" type="ORF">BRAD3257_1930</name>
</gene>
<proteinExistence type="predicted"/>
<evidence type="ECO:0000313" key="1">
    <source>
        <dbReference type="EMBL" id="SPP93036.1"/>
    </source>
</evidence>
<reference evidence="1 2" key="1">
    <citation type="submission" date="2018-03" db="EMBL/GenBank/DDBJ databases">
        <authorList>
            <person name="Gully D."/>
        </authorList>
    </citation>
    <scope>NUCLEOTIDE SEQUENCE [LARGE SCALE GENOMIC DNA]</scope>
    <source>
        <strain evidence="1">ORS3257</strain>
    </source>
</reference>
<protein>
    <submittedName>
        <fullName evidence="1">Uncharacterized protein</fullName>
    </submittedName>
</protein>